<dbReference type="GeneID" id="106167971"/>
<comment type="similarity">
    <text evidence="2">Belongs to the glycosyltransferase 31 family.</text>
</comment>
<dbReference type="PANTHER" id="PTHR11214:SF235">
    <property type="entry name" value="HEXOSYLTRANSFERASE"/>
    <property type="match status" value="1"/>
</dbReference>
<keyword evidence="10" id="KW-0325">Glycoprotein</keyword>
<evidence type="ECO:0000256" key="7">
    <source>
        <dbReference type="ARBA" id="ARBA00022989"/>
    </source>
</evidence>
<keyword evidence="7" id="KW-1133">Transmembrane helix</keyword>
<evidence type="ECO:0000256" key="11">
    <source>
        <dbReference type="SAM" id="MobiDB-lite"/>
    </source>
</evidence>
<comment type="subcellular location">
    <subcellularLocation>
        <location evidence="1">Golgi apparatus membrane</location>
        <topology evidence="1">Single-pass type II membrane protein</topology>
    </subcellularLocation>
</comment>
<feature type="region of interest" description="Disordered" evidence="11">
    <location>
        <begin position="72"/>
        <end position="124"/>
    </location>
</feature>
<evidence type="ECO:0000313" key="15">
    <source>
        <dbReference type="RefSeq" id="XP_013402337.1"/>
    </source>
</evidence>
<evidence type="ECO:0000256" key="4">
    <source>
        <dbReference type="ARBA" id="ARBA00022679"/>
    </source>
</evidence>
<dbReference type="PANTHER" id="PTHR11214">
    <property type="entry name" value="BETA-1,3-N-ACETYLGLUCOSAMINYLTRANSFERASE"/>
    <property type="match status" value="1"/>
</dbReference>
<proteinExistence type="inferred from homology"/>
<dbReference type="InterPro" id="IPR002659">
    <property type="entry name" value="Glyco_trans_31"/>
</dbReference>
<dbReference type="AlphaFoldDB" id="A0A1S3IVW7"/>
<dbReference type="KEGG" id="lak:106167971"/>
<feature type="region of interest" description="Disordered" evidence="11">
    <location>
        <begin position="671"/>
        <end position="698"/>
    </location>
</feature>
<evidence type="ECO:0000256" key="9">
    <source>
        <dbReference type="ARBA" id="ARBA00023136"/>
    </source>
</evidence>
<evidence type="ECO:0000256" key="1">
    <source>
        <dbReference type="ARBA" id="ARBA00004323"/>
    </source>
</evidence>
<protein>
    <submittedName>
        <fullName evidence="13 14">Uncharacterized protein LOC106167971</fullName>
    </submittedName>
</protein>
<keyword evidence="8" id="KW-0333">Golgi apparatus</keyword>
<keyword evidence="6" id="KW-0735">Signal-anchor</keyword>
<dbReference type="FunFam" id="3.90.550.50:FF:000001">
    <property type="entry name" value="Hexosyltransferase"/>
    <property type="match status" value="1"/>
</dbReference>
<dbReference type="RefSeq" id="XP_013402337.1">
    <property type="nucleotide sequence ID" value="XM_013546883.1"/>
</dbReference>
<accession>A0A1S3IVW7</accession>
<keyword evidence="9" id="KW-0472">Membrane</keyword>
<dbReference type="Gene3D" id="3.90.550.50">
    <property type="match status" value="1"/>
</dbReference>
<evidence type="ECO:0000256" key="6">
    <source>
        <dbReference type="ARBA" id="ARBA00022968"/>
    </source>
</evidence>
<dbReference type="Pfam" id="PF01762">
    <property type="entry name" value="Galactosyl_T"/>
    <property type="match status" value="1"/>
</dbReference>
<keyword evidence="4" id="KW-0808">Transferase</keyword>
<dbReference type="GO" id="GO:0006493">
    <property type="term" value="P:protein O-linked glycosylation"/>
    <property type="evidence" value="ECO:0007669"/>
    <property type="project" value="TreeGrafter"/>
</dbReference>
<dbReference type="Proteomes" id="UP000085678">
    <property type="component" value="Unplaced"/>
</dbReference>
<dbReference type="OrthoDB" id="5512589at2759"/>
<dbReference type="RefSeq" id="XP_013402336.1">
    <property type="nucleotide sequence ID" value="XM_013546882.1"/>
</dbReference>
<keyword evidence="3" id="KW-0328">Glycosyltransferase</keyword>
<evidence type="ECO:0000313" key="12">
    <source>
        <dbReference type="Proteomes" id="UP000085678"/>
    </source>
</evidence>
<reference evidence="13 14" key="1">
    <citation type="submission" date="2025-04" db="UniProtKB">
        <authorList>
            <consortium name="RefSeq"/>
        </authorList>
    </citation>
    <scope>IDENTIFICATION</scope>
    <source>
        <tissue evidence="13 14">Gonads</tissue>
    </source>
</reference>
<feature type="compositionally biased region" description="Low complexity" evidence="11">
    <location>
        <begin position="106"/>
        <end position="124"/>
    </location>
</feature>
<keyword evidence="12" id="KW-1185">Reference proteome</keyword>
<dbReference type="GO" id="GO:0016758">
    <property type="term" value="F:hexosyltransferase activity"/>
    <property type="evidence" value="ECO:0007669"/>
    <property type="project" value="InterPro"/>
</dbReference>
<feature type="compositionally biased region" description="Polar residues" evidence="11">
    <location>
        <begin position="673"/>
        <end position="687"/>
    </location>
</feature>
<gene>
    <name evidence="13 14 15" type="primary">LOC106167971</name>
</gene>
<evidence type="ECO:0000256" key="2">
    <source>
        <dbReference type="ARBA" id="ARBA00008661"/>
    </source>
</evidence>
<evidence type="ECO:0000256" key="8">
    <source>
        <dbReference type="ARBA" id="ARBA00023034"/>
    </source>
</evidence>
<name>A0A1S3IVW7_LINAN</name>
<organism evidence="12 15">
    <name type="scientific">Lingula anatina</name>
    <name type="common">Brachiopod</name>
    <name type="synonym">Lingula unguis</name>
    <dbReference type="NCBI Taxonomy" id="7574"/>
    <lineage>
        <taxon>Eukaryota</taxon>
        <taxon>Metazoa</taxon>
        <taxon>Spiralia</taxon>
        <taxon>Lophotrochozoa</taxon>
        <taxon>Brachiopoda</taxon>
        <taxon>Linguliformea</taxon>
        <taxon>Lingulata</taxon>
        <taxon>Lingulida</taxon>
        <taxon>Linguloidea</taxon>
        <taxon>Lingulidae</taxon>
        <taxon>Lingula</taxon>
    </lineage>
</organism>
<keyword evidence="5" id="KW-0812">Transmembrane</keyword>
<evidence type="ECO:0000313" key="13">
    <source>
        <dbReference type="RefSeq" id="XP_013402335.1"/>
    </source>
</evidence>
<dbReference type="RefSeq" id="XP_013402335.1">
    <property type="nucleotide sequence ID" value="XM_013546881.1"/>
</dbReference>
<evidence type="ECO:0000256" key="10">
    <source>
        <dbReference type="ARBA" id="ARBA00023180"/>
    </source>
</evidence>
<feature type="compositionally biased region" description="Basic and acidic residues" evidence="11">
    <location>
        <begin position="81"/>
        <end position="103"/>
    </location>
</feature>
<dbReference type="GO" id="GO:0000139">
    <property type="term" value="C:Golgi membrane"/>
    <property type="evidence" value="ECO:0007669"/>
    <property type="project" value="UniProtKB-SubCell"/>
</dbReference>
<sequence>MRKKALVIFICMSVWTFMAYTRIYHSTENYHKKFIIHKRKGSKWNSSTPLKHVSQTVYPSPSAPYIRHIQQEAVKSSGRKPKGDSENESREELYSIADDEHVEPPSSTGFSTTSTSAVPTTAPSTSIVGNTITDLSMTPSQFPASRATMGMMAMPAKMGIERKIFPTTKRITLFEVPRRKESPSRYIDNPMDVDLVSSQLPVRNSYYIKATKPTPEREHTLKVNFQTHTKIPRQNRPQELNSKYIVPNVIQNVPQRSKVGTQHFENIQVPNTRKMVHPTKTNADLPLNVDKHLHTIRNYQPLHTREEQAFNGNNKAFQYSVNLGKGDIHQQVRKIAMMRSRFTKPAETTLEEPPPSYFVPRARPVNNFTYTKLLSPDALCDGKVEMIIIVITHPKSHYMRATLRRVTKNLFNAKSPFRLAFMLGRDRTGSSKSPLWEAVEYESKAYNDIIAFDFLDTYRNLSVKSIMMLKWASQHCNNAKYLVKMDDDVFLNAKTLRRILKSGRYTRGFLGGHVTSEDVVHRDDEPKWDVTFDEYPYGYFPSFAHGPIYVMSMDVVHRLYKVAPFLPMIHLEDVFVTGILARAINVFPVNLNGMSLYPTDYDKEHVCSTLDSRMFAVHDLEISELEAFYTTWCEGQSDGVIIVNDPSPPEERVLQRRTELGVLQKNVPKTKESTQLLQTRQNNQSLLRSKPKTNALEI</sequence>
<evidence type="ECO:0000256" key="3">
    <source>
        <dbReference type="ARBA" id="ARBA00022676"/>
    </source>
</evidence>
<evidence type="ECO:0000313" key="14">
    <source>
        <dbReference type="RefSeq" id="XP_013402336.1"/>
    </source>
</evidence>
<evidence type="ECO:0000256" key="5">
    <source>
        <dbReference type="ARBA" id="ARBA00022692"/>
    </source>
</evidence>